<reference evidence="1" key="1">
    <citation type="journal article" date="2021" name="Proc. Natl. Acad. Sci. U.S.A.">
        <title>A Catalog of Tens of Thousands of Viruses from Human Metagenomes Reveals Hidden Associations with Chronic Diseases.</title>
        <authorList>
            <person name="Tisza M.J."/>
            <person name="Buck C.B."/>
        </authorList>
    </citation>
    <scope>NUCLEOTIDE SEQUENCE</scope>
    <source>
        <strain evidence="1">CtU7u6</strain>
    </source>
</reference>
<dbReference type="InterPro" id="IPR056401">
    <property type="entry name" value="Crass_capsid"/>
</dbReference>
<protein>
    <submittedName>
        <fullName evidence="1">Major capsid protein</fullName>
    </submittedName>
</protein>
<dbReference type="Pfam" id="PF23898">
    <property type="entry name" value="Crass_capsid"/>
    <property type="match status" value="1"/>
</dbReference>
<dbReference type="EMBL" id="BK015359">
    <property type="protein sequence ID" value="DAE03106.1"/>
    <property type="molecule type" value="Genomic_DNA"/>
</dbReference>
<proteinExistence type="predicted"/>
<sequence>MDNGILNNLQIGRGKWFSDLVDENMISNAMLTRPYEVTRVISYVFGSKDDGYSTSLDAITGGLGNVMSIDQRDYEWNVMIDTDRAVTIRSAKWNGQEITAANADTVMAGLGNTPIMLWLEDKWFGPGAILEFDDRNYQVRVSGAPYQDGNEWVYTCFIADGQSSSYIPGRYLVSGHQVSRLASAYEEYSEEGDILNYNTHFKMRNFLFTTRLDYDITGTAYSTVLWIALKDPKTGKTSYLWSDYQEWKAMREWSKRCERMLVYSKSNVNKDGSTSLLGTNGRPVYIPAGLLQQISPSNRRYYTELTAELLEDFLFDLSYNILGTSERKFVALTGEMGMREFDRVLKQKAATMNLIDTKFVTGSGQSLVLGGQFVTYKMTNGIELTLKRFPLYDDTTYNRLLHPISGKPLESYRMTFLDLGRRDGKSNIVKVVRKGREMVIWNTSGSVAPGAGYGKSASTVRSNAKDGYSVHLLGEMGICLFDPRACGELIMDVED</sequence>
<evidence type="ECO:0000313" key="1">
    <source>
        <dbReference type="EMBL" id="DAE03106.1"/>
    </source>
</evidence>
<organism evidence="1">
    <name type="scientific">Podoviridae sp. ctU7u6</name>
    <dbReference type="NCBI Taxonomy" id="2825252"/>
    <lineage>
        <taxon>Viruses</taxon>
        <taxon>Duplodnaviria</taxon>
        <taxon>Heunggongvirae</taxon>
        <taxon>Uroviricota</taxon>
        <taxon>Caudoviricetes</taxon>
    </lineage>
</organism>
<accession>A0A8S5P7Y8</accession>
<name>A0A8S5P7Y8_9CAUD</name>